<reference evidence="2 3" key="1">
    <citation type="submission" date="2016-02" db="EMBL/GenBank/DDBJ databases">
        <authorList>
            <consortium name="Pathogen Informatics"/>
        </authorList>
    </citation>
    <scope>NUCLEOTIDE SEQUENCE [LARGE SCALE GENOMIC DNA]</scope>
    <source>
        <strain evidence="2 3">RC20</strain>
    </source>
</reference>
<dbReference type="AlphaFoldDB" id="A0A128ENF3"/>
<accession>A0A128ENF3</accession>
<gene>
    <name evidence="2" type="ORF">ERS672216_00038</name>
</gene>
<protein>
    <recommendedName>
        <fullName evidence="4">Lipoprotein</fullName>
    </recommendedName>
</protein>
<name>A0A128ENF3_9BACT</name>
<dbReference type="PROSITE" id="PS51257">
    <property type="entry name" value="PROKAR_LIPOPROTEIN"/>
    <property type="match status" value="1"/>
</dbReference>
<feature type="chain" id="PRO_5007281579" description="Lipoprotein" evidence="1">
    <location>
        <begin position="21"/>
        <end position="130"/>
    </location>
</feature>
<dbReference type="OrthoDB" id="5363013at2"/>
<organism evidence="2 3">
    <name type="scientific">Campylobacter geochelonis</name>
    <dbReference type="NCBI Taxonomy" id="1780362"/>
    <lineage>
        <taxon>Bacteria</taxon>
        <taxon>Pseudomonadati</taxon>
        <taxon>Campylobacterota</taxon>
        <taxon>Epsilonproteobacteria</taxon>
        <taxon>Campylobacterales</taxon>
        <taxon>Campylobacteraceae</taxon>
        <taxon>Campylobacter</taxon>
    </lineage>
</organism>
<proteinExistence type="predicted"/>
<dbReference type="Proteomes" id="UP000069632">
    <property type="component" value="Unassembled WGS sequence"/>
</dbReference>
<keyword evidence="3" id="KW-1185">Reference proteome</keyword>
<dbReference type="RefSeq" id="WP_075493594.1">
    <property type="nucleotide sequence ID" value="NZ_CP053844.1"/>
</dbReference>
<keyword evidence="1" id="KW-0732">Signal</keyword>
<evidence type="ECO:0008006" key="4">
    <source>
        <dbReference type="Google" id="ProtNLM"/>
    </source>
</evidence>
<dbReference type="EMBL" id="FIZP01000001">
    <property type="protein sequence ID" value="CZE45793.1"/>
    <property type="molecule type" value="Genomic_DNA"/>
</dbReference>
<evidence type="ECO:0000313" key="3">
    <source>
        <dbReference type="Proteomes" id="UP000069632"/>
    </source>
</evidence>
<feature type="signal peptide" evidence="1">
    <location>
        <begin position="1"/>
        <end position="20"/>
    </location>
</feature>
<sequence>MSKIYLFAVAVAVLFAGCSASNWNLGKTPIQGSQTDKTQPTMQQTQQNSSQNFHINTVINTWGEPDLTRTNSAGNQVYVWQNCKATGKYIERCDQNTCETIPEQECCERALITDQNGYVQNLKEAVNSCM</sequence>
<evidence type="ECO:0000313" key="2">
    <source>
        <dbReference type="EMBL" id="CZE45793.1"/>
    </source>
</evidence>
<evidence type="ECO:0000256" key="1">
    <source>
        <dbReference type="SAM" id="SignalP"/>
    </source>
</evidence>